<accession>L7Y682</accession>
<proteinExistence type="predicted"/>
<name>L7Y682_9VIRU</name>
<evidence type="ECO:0000313" key="1">
    <source>
        <dbReference type="EMBL" id="AGD93086.1"/>
    </source>
</evidence>
<dbReference type="GO" id="GO:0006370">
    <property type="term" value="P:7-methylguanosine mRNA capping"/>
    <property type="evidence" value="ECO:0007669"/>
    <property type="project" value="InterPro"/>
</dbReference>
<dbReference type="Proteomes" id="UP000236749">
    <property type="component" value="Segment"/>
</dbReference>
<protein>
    <submittedName>
        <fullName evidence="1">Poly(A) polymerase small subunit</fullName>
    </submittedName>
</protein>
<evidence type="ECO:0000313" key="2">
    <source>
        <dbReference type="Proteomes" id="UP000236749"/>
    </source>
</evidence>
<dbReference type="InterPro" id="IPR025804">
    <property type="entry name" value="Pox/kineto_cap_MeTfrase"/>
</dbReference>
<sequence>MYKQKYEKYKNKYIQLKNEFNLSRVASIEKLHIDFVEDPMDLDDKFIYKYSQLTNRVFYKNIKYNDKKK</sequence>
<gene>
    <name evidence="1" type="ORF">LBA_01168</name>
</gene>
<organism evidence="1 2">
    <name type="scientific">Megavirus lba</name>
    <dbReference type="NCBI Taxonomy" id="1235314"/>
    <lineage>
        <taxon>Viruses</taxon>
        <taxon>Varidnaviria</taxon>
        <taxon>Bamfordvirae</taxon>
        <taxon>Nucleocytoviricota</taxon>
        <taxon>Megaviricetes</taxon>
        <taxon>Imitervirales</taxon>
        <taxon>Mimiviridae</taxon>
        <taxon>Megamimivirinae</taxon>
        <taxon>Megavirus</taxon>
        <taxon>Megavirus chilense</taxon>
    </lineage>
</organism>
<dbReference type="GO" id="GO:0004483">
    <property type="term" value="F:methyltransferase cap1 activity"/>
    <property type="evidence" value="ECO:0007669"/>
    <property type="project" value="InterPro"/>
</dbReference>
<dbReference type="PROSITE" id="PS51612">
    <property type="entry name" value="SAM_MT_2O_PK"/>
    <property type="match status" value="1"/>
</dbReference>
<reference evidence="1 2" key="1">
    <citation type="journal article" date="2013" name="Clin. Infect. Dis.">
        <title>First isolation of Mimivirus in a patient with pneumonia.</title>
        <authorList>
            <person name="Saadi H."/>
            <person name="Pagnier I."/>
            <person name="Colson P."/>
            <person name="Cherif J.K."/>
            <person name="Beji M."/>
            <person name="Boughalmi M."/>
            <person name="Azza S."/>
            <person name="Armstrong N."/>
            <person name="Robert C."/>
            <person name="Fournous G."/>
            <person name="La Scola B."/>
            <person name="Raoult D."/>
        </authorList>
    </citation>
    <scope>NUCLEOTIDE SEQUENCE [LARGE SCALE GENOMIC DNA]</scope>
    <source>
        <strain evidence="1">LBA111</strain>
    </source>
</reference>
<dbReference type="EMBL" id="JX885207">
    <property type="protein sequence ID" value="AGD93086.1"/>
    <property type="molecule type" value="Genomic_DNA"/>
</dbReference>